<evidence type="ECO:0000313" key="2">
    <source>
        <dbReference type="EMBL" id="KAL3857803.1"/>
    </source>
</evidence>
<reference evidence="2 3" key="1">
    <citation type="submission" date="2024-11" db="EMBL/GenBank/DDBJ databases">
        <title>Chromosome-level genome assembly of the freshwater bivalve Anodonta woodiana.</title>
        <authorList>
            <person name="Chen X."/>
        </authorList>
    </citation>
    <scope>NUCLEOTIDE SEQUENCE [LARGE SCALE GENOMIC DNA]</scope>
    <source>
        <strain evidence="2">MN2024</strain>
        <tissue evidence="2">Gills</tissue>
    </source>
</reference>
<dbReference type="InterPro" id="IPR019080">
    <property type="entry name" value="YqaJ_viral_recombinase"/>
</dbReference>
<gene>
    <name evidence="2" type="ORF">ACJMK2_012438</name>
</gene>
<sequence>MDTSIATSNHICLIIYTNILKTQIEQIEKLTCNQNLSKEWKNQRKGRITASNFHRVVSNVNMMDHGKPVSKSLLAEILGGKDHHNCIPSIKWGHEKEAVGKINYLPQLRKDGHRNVIAQDIGLLLDSDEPFLGATPDLLLQCDCCGVGALEVKCPWSIRFSDPKVVRPSYVDNGGLLKESCILHADSRSYGHKW</sequence>
<comment type="caution">
    <text evidence="2">The sequence shown here is derived from an EMBL/GenBank/DDBJ whole genome shotgun (WGS) entry which is preliminary data.</text>
</comment>
<dbReference type="SUPFAM" id="SSF52980">
    <property type="entry name" value="Restriction endonuclease-like"/>
    <property type="match status" value="1"/>
</dbReference>
<dbReference type="PANTHER" id="PTHR47526:SF3">
    <property type="entry name" value="PHD-TYPE DOMAIN-CONTAINING PROTEIN"/>
    <property type="match status" value="1"/>
</dbReference>
<dbReference type="CDD" id="cd22343">
    <property type="entry name" value="PDDEXK_lambda_exonuclease-like"/>
    <property type="match status" value="1"/>
</dbReference>
<proteinExistence type="predicted"/>
<dbReference type="PANTHER" id="PTHR47526">
    <property type="entry name" value="ATP-DEPENDENT DNA HELICASE"/>
    <property type="match status" value="1"/>
</dbReference>
<accession>A0ABD3VB48</accession>
<dbReference type="AlphaFoldDB" id="A0ABD3VB48"/>
<keyword evidence="3" id="KW-1185">Reference proteome</keyword>
<name>A0ABD3VB48_SINWO</name>
<dbReference type="Gene3D" id="3.90.320.10">
    <property type="match status" value="1"/>
</dbReference>
<dbReference type="InterPro" id="IPR011604">
    <property type="entry name" value="PDDEXK-like_dom_sf"/>
</dbReference>
<protein>
    <recommendedName>
        <fullName evidence="1">YqaJ viral recombinase domain-containing protein</fullName>
    </recommendedName>
</protein>
<dbReference type="Proteomes" id="UP001634394">
    <property type="component" value="Unassembled WGS sequence"/>
</dbReference>
<dbReference type="GO" id="GO:0006281">
    <property type="term" value="P:DNA repair"/>
    <property type="evidence" value="ECO:0007669"/>
    <property type="project" value="UniProtKB-ARBA"/>
</dbReference>
<evidence type="ECO:0000259" key="1">
    <source>
        <dbReference type="Pfam" id="PF09588"/>
    </source>
</evidence>
<dbReference type="EMBL" id="JBJQND010000013">
    <property type="protein sequence ID" value="KAL3857803.1"/>
    <property type="molecule type" value="Genomic_DNA"/>
</dbReference>
<dbReference type="Pfam" id="PF09588">
    <property type="entry name" value="YqaJ"/>
    <property type="match status" value="1"/>
</dbReference>
<feature type="domain" description="YqaJ viral recombinase" evidence="1">
    <location>
        <begin position="39"/>
        <end position="162"/>
    </location>
</feature>
<dbReference type="InterPro" id="IPR011335">
    <property type="entry name" value="Restrct_endonuc-II-like"/>
</dbReference>
<evidence type="ECO:0000313" key="3">
    <source>
        <dbReference type="Proteomes" id="UP001634394"/>
    </source>
</evidence>
<organism evidence="2 3">
    <name type="scientific">Sinanodonta woodiana</name>
    <name type="common">Chinese pond mussel</name>
    <name type="synonym">Anodonta woodiana</name>
    <dbReference type="NCBI Taxonomy" id="1069815"/>
    <lineage>
        <taxon>Eukaryota</taxon>
        <taxon>Metazoa</taxon>
        <taxon>Spiralia</taxon>
        <taxon>Lophotrochozoa</taxon>
        <taxon>Mollusca</taxon>
        <taxon>Bivalvia</taxon>
        <taxon>Autobranchia</taxon>
        <taxon>Heteroconchia</taxon>
        <taxon>Palaeoheterodonta</taxon>
        <taxon>Unionida</taxon>
        <taxon>Unionoidea</taxon>
        <taxon>Unionidae</taxon>
        <taxon>Unioninae</taxon>
        <taxon>Sinanodonta</taxon>
    </lineage>
</organism>